<keyword evidence="4" id="KW-0378">Hydrolase</keyword>
<organism evidence="7 8">
    <name type="scientific">Fulvivirga sediminis</name>
    <dbReference type="NCBI Taxonomy" id="2803949"/>
    <lineage>
        <taxon>Bacteria</taxon>
        <taxon>Pseudomonadati</taxon>
        <taxon>Bacteroidota</taxon>
        <taxon>Cytophagia</taxon>
        <taxon>Cytophagales</taxon>
        <taxon>Fulvivirgaceae</taxon>
        <taxon>Fulvivirga</taxon>
    </lineage>
</organism>
<evidence type="ECO:0000256" key="3">
    <source>
        <dbReference type="ARBA" id="ARBA00022729"/>
    </source>
</evidence>
<dbReference type="GO" id="GO:0006508">
    <property type="term" value="P:proteolysis"/>
    <property type="evidence" value="ECO:0007669"/>
    <property type="project" value="UniProtKB-KW"/>
</dbReference>
<evidence type="ECO:0000313" key="7">
    <source>
        <dbReference type="EMBL" id="MBL3656756.1"/>
    </source>
</evidence>
<protein>
    <submittedName>
        <fullName evidence="7">C40 family peptidase</fullName>
    </submittedName>
</protein>
<dbReference type="InterPro" id="IPR052062">
    <property type="entry name" value="Murein_DD/LD_carboxypeptidase"/>
</dbReference>
<dbReference type="PROSITE" id="PS51935">
    <property type="entry name" value="NLPC_P60"/>
    <property type="match status" value="1"/>
</dbReference>
<evidence type="ECO:0000259" key="6">
    <source>
        <dbReference type="PROSITE" id="PS51935"/>
    </source>
</evidence>
<dbReference type="RefSeq" id="WP_202244537.1">
    <property type="nucleotide sequence ID" value="NZ_JAESIY010000005.1"/>
</dbReference>
<evidence type="ECO:0000256" key="4">
    <source>
        <dbReference type="ARBA" id="ARBA00022801"/>
    </source>
</evidence>
<dbReference type="InterPro" id="IPR000064">
    <property type="entry name" value="NLP_P60_dom"/>
</dbReference>
<evidence type="ECO:0000256" key="1">
    <source>
        <dbReference type="ARBA" id="ARBA00007074"/>
    </source>
</evidence>
<dbReference type="EMBL" id="JAESIY010000005">
    <property type="protein sequence ID" value="MBL3656756.1"/>
    <property type="molecule type" value="Genomic_DNA"/>
</dbReference>
<dbReference type="PROSITE" id="PS51257">
    <property type="entry name" value="PROKAR_LIPOPROTEIN"/>
    <property type="match status" value="1"/>
</dbReference>
<evidence type="ECO:0000313" key="8">
    <source>
        <dbReference type="Proteomes" id="UP000659388"/>
    </source>
</evidence>
<dbReference type="PANTHER" id="PTHR47360">
    <property type="entry name" value="MUREIN DD-ENDOPEPTIDASE MEPS/MUREIN LD-CARBOXYPEPTIDASE"/>
    <property type="match status" value="1"/>
</dbReference>
<gene>
    <name evidence="7" type="ORF">JL102_11485</name>
</gene>
<dbReference type="Proteomes" id="UP000659388">
    <property type="component" value="Unassembled WGS sequence"/>
</dbReference>
<sequence length="202" mass="22867">MNSNCRIFFLVVLLAGIQGCKSQSSLSHLDDNDVDPQPEEPTILPIQEKYGEIIGVPPEKVTNLDLYEFIESWIGTPYKMGGEDKAGIDCSFFVQYLYHDVYNKLIERTAERQFMSPDTDKFRGQEYLQEGDLLFFNSEGAQYLPITHVGVYLDNQRFVHAASNHDAEGHSGVQISNLSDSYWQKMFVAAGRKPINTSAENN</sequence>
<dbReference type="GO" id="GO:0008234">
    <property type="term" value="F:cysteine-type peptidase activity"/>
    <property type="evidence" value="ECO:0007669"/>
    <property type="project" value="UniProtKB-KW"/>
</dbReference>
<dbReference type="PANTHER" id="PTHR47360:SF1">
    <property type="entry name" value="ENDOPEPTIDASE NLPC-RELATED"/>
    <property type="match status" value="1"/>
</dbReference>
<keyword evidence="8" id="KW-1185">Reference proteome</keyword>
<keyword evidence="3" id="KW-0732">Signal</keyword>
<evidence type="ECO:0000256" key="5">
    <source>
        <dbReference type="ARBA" id="ARBA00022807"/>
    </source>
</evidence>
<dbReference type="Gene3D" id="3.90.1720.10">
    <property type="entry name" value="endopeptidase domain like (from Nostoc punctiforme)"/>
    <property type="match status" value="1"/>
</dbReference>
<dbReference type="SUPFAM" id="SSF54001">
    <property type="entry name" value="Cysteine proteinases"/>
    <property type="match status" value="1"/>
</dbReference>
<feature type="domain" description="NlpC/P60" evidence="6">
    <location>
        <begin position="60"/>
        <end position="194"/>
    </location>
</feature>
<keyword evidence="5" id="KW-0788">Thiol protease</keyword>
<proteinExistence type="inferred from homology"/>
<dbReference type="AlphaFoldDB" id="A0A937K0U9"/>
<reference evidence="7" key="1">
    <citation type="submission" date="2021-01" db="EMBL/GenBank/DDBJ databases">
        <title>Fulvivirga kasyanovii gen. nov., sp nov., a novel member of the phylum Bacteroidetes isolated from seawater in a mussel farm.</title>
        <authorList>
            <person name="Zhao L.-H."/>
            <person name="Wang Z.-J."/>
        </authorList>
    </citation>
    <scope>NUCLEOTIDE SEQUENCE</scope>
    <source>
        <strain evidence="7">2943</strain>
    </source>
</reference>
<keyword evidence="2" id="KW-0645">Protease</keyword>
<comment type="caution">
    <text evidence="7">The sequence shown here is derived from an EMBL/GenBank/DDBJ whole genome shotgun (WGS) entry which is preliminary data.</text>
</comment>
<name>A0A937K0U9_9BACT</name>
<comment type="similarity">
    <text evidence="1">Belongs to the peptidase C40 family.</text>
</comment>
<accession>A0A937K0U9</accession>
<dbReference type="InterPro" id="IPR038765">
    <property type="entry name" value="Papain-like_cys_pep_sf"/>
</dbReference>
<evidence type="ECO:0000256" key="2">
    <source>
        <dbReference type="ARBA" id="ARBA00022670"/>
    </source>
</evidence>
<dbReference type="Pfam" id="PF00877">
    <property type="entry name" value="NLPC_P60"/>
    <property type="match status" value="1"/>
</dbReference>